<dbReference type="SMART" id="SM00346">
    <property type="entry name" value="HTH_ICLR"/>
    <property type="match status" value="1"/>
</dbReference>
<protein>
    <submittedName>
        <fullName evidence="6">IclR family transcriptional regulator</fullName>
    </submittedName>
</protein>
<feature type="domain" description="IclR-ED" evidence="5">
    <location>
        <begin position="67"/>
        <end position="250"/>
    </location>
</feature>
<dbReference type="PANTHER" id="PTHR30136">
    <property type="entry name" value="HELIX-TURN-HELIX TRANSCRIPTIONAL REGULATOR, ICLR FAMILY"/>
    <property type="match status" value="1"/>
</dbReference>
<dbReference type="PROSITE" id="PS51077">
    <property type="entry name" value="HTH_ICLR"/>
    <property type="match status" value="1"/>
</dbReference>
<proteinExistence type="predicted"/>
<dbReference type="InterPro" id="IPR005471">
    <property type="entry name" value="Tscrpt_reg_IclR_N"/>
</dbReference>
<evidence type="ECO:0000313" key="7">
    <source>
        <dbReference type="Proteomes" id="UP001595279"/>
    </source>
</evidence>
<dbReference type="Proteomes" id="UP001595279">
    <property type="component" value="Unassembled WGS sequence"/>
</dbReference>
<accession>A0ABV7CZI2</accession>
<dbReference type="EMBL" id="JBHRSA010000058">
    <property type="protein sequence ID" value="MFC3041840.1"/>
    <property type="molecule type" value="Genomic_DNA"/>
</dbReference>
<dbReference type="PANTHER" id="PTHR30136:SF24">
    <property type="entry name" value="HTH-TYPE TRANSCRIPTIONAL REPRESSOR ALLR"/>
    <property type="match status" value="1"/>
</dbReference>
<dbReference type="Pfam" id="PF09339">
    <property type="entry name" value="HTH_IclR"/>
    <property type="match status" value="1"/>
</dbReference>
<dbReference type="InterPro" id="IPR036390">
    <property type="entry name" value="WH_DNA-bd_sf"/>
</dbReference>
<keyword evidence="2" id="KW-0238">DNA-binding</keyword>
<dbReference type="PROSITE" id="PS51078">
    <property type="entry name" value="ICLR_ED"/>
    <property type="match status" value="1"/>
</dbReference>
<dbReference type="RefSeq" id="WP_390275005.1">
    <property type="nucleotide sequence ID" value="NZ_JBHRSA010000058.1"/>
</dbReference>
<reference evidence="7" key="1">
    <citation type="journal article" date="2019" name="Int. J. Syst. Evol. Microbiol.">
        <title>The Global Catalogue of Microorganisms (GCM) 10K type strain sequencing project: providing services to taxonomists for standard genome sequencing and annotation.</title>
        <authorList>
            <consortium name="The Broad Institute Genomics Platform"/>
            <consortium name="The Broad Institute Genome Sequencing Center for Infectious Disease"/>
            <person name="Wu L."/>
            <person name="Ma J."/>
        </authorList>
    </citation>
    <scope>NUCLEOTIDE SEQUENCE [LARGE SCALE GENOMIC DNA]</scope>
    <source>
        <strain evidence="7">KCTC 13128</strain>
    </source>
</reference>
<comment type="caution">
    <text evidence="6">The sequence shown here is derived from an EMBL/GenBank/DDBJ whole genome shotgun (WGS) entry which is preliminary data.</text>
</comment>
<gene>
    <name evidence="6" type="ORF">ACFOGI_16515</name>
</gene>
<evidence type="ECO:0000256" key="2">
    <source>
        <dbReference type="ARBA" id="ARBA00023125"/>
    </source>
</evidence>
<keyword evidence="3" id="KW-0804">Transcription</keyword>
<evidence type="ECO:0000256" key="3">
    <source>
        <dbReference type="ARBA" id="ARBA00023163"/>
    </source>
</evidence>
<dbReference type="SUPFAM" id="SSF46785">
    <property type="entry name" value="Winged helix' DNA-binding domain"/>
    <property type="match status" value="1"/>
</dbReference>
<sequence length="257" mass="29265">MSQSLLKAVKLLECFKGIRELSLMELVDQSRLPKTTVFRLVSSLEEAGLLVKEKRSSHEVRYRLGLKLLELGNLVVEQLDYRNIAIPHMSELNRELNELVFLTVMEGEEAVYVEKMDSSKPVRLIIKTGRRSPLYAGSAPKLLLAHMNPFWRQQYIEKIEIRKLNENTIGSKELLQEELRGIRESGYSISRSEHFKDTMGFSCPIRDYQGDVIAAVGVSIPVTEYSPDRETFILEKAKQTAEGISRDLGYTGSMVPE</sequence>
<dbReference type="Pfam" id="PF01614">
    <property type="entry name" value="IclR_C"/>
    <property type="match status" value="1"/>
</dbReference>
<dbReference type="InterPro" id="IPR036388">
    <property type="entry name" value="WH-like_DNA-bd_sf"/>
</dbReference>
<dbReference type="SUPFAM" id="SSF55781">
    <property type="entry name" value="GAF domain-like"/>
    <property type="match status" value="1"/>
</dbReference>
<dbReference type="Gene3D" id="3.30.450.40">
    <property type="match status" value="1"/>
</dbReference>
<dbReference type="InterPro" id="IPR014757">
    <property type="entry name" value="Tscrpt_reg_IclR_C"/>
</dbReference>
<evidence type="ECO:0000259" key="5">
    <source>
        <dbReference type="PROSITE" id="PS51078"/>
    </source>
</evidence>
<keyword evidence="7" id="KW-1185">Reference proteome</keyword>
<evidence type="ECO:0000256" key="1">
    <source>
        <dbReference type="ARBA" id="ARBA00023015"/>
    </source>
</evidence>
<organism evidence="6 7">
    <name type="scientific">Virgibacillus xinjiangensis</name>
    <dbReference type="NCBI Taxonomy" id="393090"/>
    <lineage>
        <taxon>Bacteria</taxon>
        <taxon>Bacillati</taxon>
        <taxon>Bacillota</taxon>
        <taxon>Bacilli</taxon>
        <taxon>Bacillales</taxon>
        <taxon>Bacillaceae</taxon>
        <taxon>Virgibacillus</taxon>
    </lineage>
</organism>
<dbReference type="InterPro" id="IPR050707">
    <property type="entry name" value="HTH_MetabolicPath_Reg"/>
</dbReference>
<dbReference type="InterPro" id="IPR029016">
    <property type="entry name" value="GAF-like_dom_sf"/>
</dbReference>
<dbReference type="Gene3D" id="1.10.10.10">
    <property type="entry name" value="Winged helix-like DNA-binding domain superfamily/Winged helix DNA-binding domain"/>
    <property type="match status" value="1"/>
</dbReference>
<evidence type="ECO:0000259" key="4">
    <source>
        <dbReference type="PROSITE" id="PS51077"/>
    </source>
</evidence>
<keyword evidence="1" id="KW-0805">Transcription regulation</keyword>
<name>A0ABV7CZI2_9BACI</name>
<evidence type="ECO:0000313" key="6">
    <source>
        <dbReference type="EMBL" id="MFC3041840.1"/>
    </source>
</evidence>
<feature type="domain" description="HTH iclR-type" evidence="4">
    <location>
        <begin position="2"/>
        <end position="66"/>
    </location>
</feature>